<dbReference type="InterPro" id="IPR051311">
    <property type="entry name" value="DedA_domain"/>
</dbReference>
<accession>A0A0B2UHB0</accession>
<comment type="caution">
    <text evidence="3">The sequence shown here is derived from an EMBL/GenBank/DDBJ whole genome shotgun (WGS) entry which is preliminary data.</text>
</comment>
<dbReference type="AlphaFoldDB" id="A0A0B2UHB0"/>
<dbReference type="EMBL" id="JHQK01000002">
    <property type="protein sequence ID" value="KHN68619.1"/>
    <property type="molecule type" value="Genomic_DNA"/>
</dbReference>
<protein>
    <recommendedName>
        <fullName evidence="2">VTT domain-containing protein</fullName>
    </recommendedName>
</protein>
<dbReference type="InterPro" id="IPR032816">
    <property type="entry name" value="VTT_dom"/>
</dbReference>
<gene>
    <name evidence="3" type="ORF">DH17_08340</name>
</gene>
<sequence length="142" mass="16246">MLSYFLLFMSAFGAATLLPLQSEAVLVTLLLKGQYSALLLIGIATLGNVLGSCVNWWLGLKIEQFKHRKWFPVSEKRLQQAQSFYHKYGFYSLLLSWTPIIGDPITLVAGLFKENFWRFLGIVIIAKAGRYLFIYWVVMGFI</sequence>
<organism evidence="3 4">
    <name type="scientific">Acinetobacter oleivorans</name>
    <dbReference type="NCBI Taxonomy" id="1148157"/>
    <lineage>
        <taxon>Bacteria</taxon>
        <taxon>Pseudomonadati</taxon>
        <taxon>Pseudomonadota</taxon>
        <taxon>Gammaproteobacteria</taxon>
        <taxon>Moraxellales</taxon>
        <taxon>Moraxellaceae</taxon>
        <taxon>Acinetobacter</taxon>
    </lineage>
</organism>
<dbReference type="PANTHER" id="PTHR42709">
    <property type="entry name" value="ALKALINE PHOSPHATASE LIKE PROTEIN"/>
    <property type="match status" value="1"/>
</dbReference>
<proteinExistence type="predicted"/>
<dbReference type="PANTHER" id="PTHR42709:SF4">
    <property type="entry name" value="INNER MEMBRANE PROTEIN YQAA"/>
    <property type="match status" value="1"/>
</dbReference>
<dbReference type="GO" id="GO:0005886">
    <property type="term" value="C:plasma membrane"/>
    <property type="evidence" value="ECO:0007669"/>
    <property type="project" value="UniProtKB-ARBA"/>
</dbReference>
<evidence type="ECO:0000313" key="3">
    <source>
        <dbReference type="EMBL" id="KHN68619.1"/>
    </source>
</evidence>
<feature type="transmembrane region" description="Helical" evidence="1">
    <location>
        <begin position="34"/>
        <end position="58"/>
    </location>
</feature>
<dbReference type="Proteomes" id="UP000031012">
    <property type="component" value="Unassembled WGS sequence"/>
</dbReference>
<evidence type="ECO:0000256" key="1">
    <source>
        <dbReference type="SAM" id="Phobius"/>
    </source>
</evidence>
<feature type="domain" description="VTT" evidence="2">
    <location>
        <begin position="29"/>
        <end position="135"/>
    </location>
</feature>
<dbReference type="Pfam" id="PF09335">
    <property type="entry name" value="VTT_dom"/>
    <property type="match status" value="1"/>
</dbReference>
<name>A0A0B2UHB0_9GAMM</name>
<feature type="transmembrane region" description="Helical" evidence="1">
    <location>
        <begin position="116"/>
        <end position="138"/>
    </location>
</feature>
<keyword evidence="1" id="KW-0472">Membrane</keyword>
<keyword evidence="1" id="KW-0812">Transmembrane</keyword>
<keyword evidence="1" id="KW-1133">Transmembrane helix</keyword>
<evidence type="ECO:0000259" key="2">
    <source>
        <dbReference type="Pfam" id="PF09335"/>
    </source>
</evidence>
<feature type="transmembrane region" description="Helical" evidence="1">
    <location>
        <begin position="88"/>
        <end position="110"/>
    </location>
</feature>
<evidence type="ECO:0000313" key="4">
    <source>
        <dbReference type="Proteomes" id="UP000031012"/>
    </source>
</evidence>
<reference evidence="3 4" key="1">
    <citation type="submission" date="2014-03" db="EMBL/GenBank/DDBJ databases">
        <title>Genome sequence of the diesel-degrader and plant-growth promoter Acinetobacter oleivorans PF-1 isolated from the roots of poplar tree.</title>
        <authorList>
            <person name="Gkorezis P."/>
            <person name="van Hamme J."/>
            <person name="Rineau F."/>
            <person name="Vangronsveld J."/>
            <person name="Francetti A."/>
        </authorList>
    </citation>
    <scope>NUCLEOTIDE SEQUENCE [LARGE SCALE GENOMIC DNA]</scope>
    <source>
        <strain evidence="3 4">PF1</strain>
    </source>
</reference>